<dbReference type="AlphaFoldDB" id="A0A9D4QJI5"/>
<proteinExistence type="predicted"/>
<gene>
    <name evidence="1" type="ORF">DPMN_107029</name>
</gene>
<protein>
    <submittedName>
        <fullName evidence="1">Uncharacterized protein</fullName>
    </submittedName>
</protein>
<dbReference type="Proteomes" id="UP000828390">
    <property type="component" value="Unassembled WGS sequence"/>
</dbReference>
<dbReference type="EMBL" id="JAIWYP010000004">
    <property type="protein sequence ID" value="KAH3833716.1"/>
    <property type="molecule type" value="Genomic_DNA"/>
</dbReference>
<name>A0A9D4QJI5_DREPO</name>
<accession>A0A9D4QJI5</accession>
<sequence length="62" mass="6756">MESPVKERAVINIRKTAQKHMNIATDVLSAYSISGCDTVAGYFGIGKDIVIKMLDTGKSIRL</sequence>
<organism evidence="1 2">
    <name type="scientific">Dreissena polymorpha</name>
    <name type="common">Zebra mussel</name>
    <name type="synonym">Mytilus polymorpha</name>
    <dbReference type="NCBI Taxonomy" id="45954"/>
    <lineage>
        <taxon>Eukaryota</taxon>
        <taxon>Metazoa</taxon>
        <taxon>Spiralia</taxon>
        <taxon>Lophotrochozoa</taxon>
        <taxon>Mollusca</taxon>
        <taxon>Bivalvia</taxon>
        <taxon>Autobranchia</taxon>
        <taxon>Heteroconchia</taxon>
        <taxon>Euheterodonta</taxon>
        <taxon>Imparidentia</taxon>
        <taxon>Neoheterodontei</taxon>
        <taxon>Myida</taxon>
        <taxon>Dreissenoidea</taxon>
        <taxon>Dreissenidae</taxon>
        <taxon>Dreissena</taxon>
    </lineage>
</organism>
<evidence type="ECO:0000313" key="1">
    <source>
        <dbReference type="EMBL" id="KAH3833716.1"/>
    </source>
</evidence>
<reference evidence="1" key="2">
    <citation type="submission" date="2020-11" db="EMBL/GenBank/DDBJ databases">
        <authorList>
            <person name="McCartney M.A."/>
            <person name="Auch B."/>
            <person name="Kono T."/>
            <person name="Mallez S."/>
            <person name="Becker A."/>
            <person name="Gohl D.M."/>
            <person name="Silverstein K.A.T."/>
            <person name="Koren S."/>
            <person name="Bechman K.B."/>
            <person name="Herman A."/>
            <person name="Abrahante J.E."/>
            <person name="Garbe J."/>
        </authorList>
    </citation>
    <scope>NUCLEOTIDE SEQUENCE</scope>
    <source>
        <strain evidence="1">Duluth1</strain>
        <tissue evidence="1">Whole animal</tissue>
    </source>
</reference>
<comment type="caution">
    <text evidence="1">The sequence shown here is derived from an EMBL/GenBank/DDBJ whole genome shotgun (WGS) entry which is preliminary data.</text>
</comment>
<reference evidence="1" key="1">
    <citation type="journal article" date="2019" name="bioRxiv">
        <title>The Genome of the Zebra Mussel, Dreissena polymorpha: A Resource for Invasive Species Research.</title>
        <authorList>
            <person name="McCartney M.A."/>
            <person name="Auch B."/>
            <person name="Kono T."/>
            <person name="Mallez S."/>
            <person name="Zhang Y."/>
            <person name="Obille A."/>
            <person name="Becker A."/>
            <person name="Abrahante J.E."/>
            <person name="Garbe J."/>
            <person name="Badalamenti J.P."/>
            <person name="Herman A."/>
            <person name="Mangelson H."/>
            <person name="Liachko I."/>
            <person name="Sullivan S."/>
            <person name="Sone E.D."/>
            <person name="Koren S."/>
            <person name="Silverstein K.A.T."/>
            <person name="Beckman K.B."/>
            <person name="Gohl D.M."/>
        </authorList>
    </citation>
    <scope>NUCLEOTIDE SEQUENCE</scope>
    <source>
        <strain evidence="1">Duluth1</strain>
        <tissue evidence="1">Whole animal</tissue>
    </source>
</reference>
<evidence type="ECO:0000313" key="2">
    <source>
        <dbReference type="Proteomes" id="UP000828390"/>
    </source>
</evidence>
<keyword evidence="2" id="KW-1185">Reference proteome</keyword>